<feature type="region of interest" description="Disordered" evidence="7">
    <location>
        <begin position="386"/>
        <end position="415"/>
    </location>
</feature>
<accession>A0A8H7ETL3</accession>
<dbReference type="GO" id="GO:0005634">
    <property type="term" value="C:nucleus"/>
    <property type="evidence" value="ECO:0007669"/>
    <property type="project" value="UniProtKB-SubCell"/>
</dbReference>
<sequence length="972" mass="106871">MPCIAPLSYNQEAVSVHQSDDVSAPLTVLSSWPGSNVTAPQTSEGMQILRTEEISHTSVDTAILERMLQSTFESTTAEPEDFAFQYGQTNQPNEPFDITSQQYMLPYSTVGSTAISSPAAAAVSNDGLAFNFLNPIKEEKPGEVPFDFYNVTTRVTSQTMAFHPSELVLMPDDNQPWNEDRFVQSSLPDIRCPVVPSPPISPSASCASADSSPAITPMYTAIYNLSIRSGEIDRTGTYVPDENHARHLGMDFHRASLKATAASARVRQNAALATKMKPWIQKYLQAPDPMSFGERIVIIMTSKVAQKSYGTEKRFLCPPPTTILVGQTWWTQKPADGNGFFDQSMMLEGSCSSLATKLTIGISGESTSQQGQLEWYTASGTKVGQTGCTKPQVQQDGQQHHSRFRSSDSRNDSADWYHNQQQEPVTAGKCVSKHLHINDADEKRKRVECLVKVQLGNGRFLGTLASKGIKVISKPSKKRQSVKNMEHEVCIHHGSMVSLFNRIRSQTVSTKYLGVSTTGFVYPGQPQSINNLAGEGTCFVARMESWDPFVIWVVDATRSPSERSTGETAEDYIGHSISRNVPYPPPPAIALKNTTGKPLAIHYNQHIVLQCLTTGLVSPVMIIRRVDKASTVFGGSRCLDDTIASGGEYGDETLGDPVSQLHKIALQIVQDPAQAMQQRCQNIGNFHSSPTSDVVSGIMESLMPRTSYPSTYLACLNDMVGMHKSAEQRKPIEPAIRDQFGYEPSVTIQGGGKVIRKRRVSANFSDHHINPPRKLVSSTSLTSLQEIRKSRAASDVGIRRRVNSVNEQGGVYYENDQVFSRTRSASTPDGKRFDSSNNNAIAGYGAYWSEDVSDAAVWTIVGTNCVIHKFWVPEEPATGLSSPSSTLFPSLSYYTVNTAGSKDQVMSLHGECFSRELHVWFGDVKAPYTEYRSREHIVCSIPHSELTQLPVPILLVRGDGTIVKTDKMFPGY</sequence>
<dbReference type="GO" id="GO:0000978">
    <property type="term" value="F:RNA polymerase II cis-regulatory region sequence-specific DNA binding"/>
    <property type="evidence" value="ECO:0007669"/>
    <property type="project" value="InterPro"/>
</dbReference>
<evidence type="ECO:0000259" key="9">
    <source>
        <dbReference type="SMART" id="SM01268"/>
    </source>
</evidence>
<dbReference type="Pfam" id="PF09271">
    <property type="entry name" value="LAG1-DNAbind"/>
    <property type="match status" value="1"/>
</dbReference>
<dbReference type="InterPro" id="IPR037095">
    <property type="entry name" value="RBP-J/Cbf11_DNA-bd_sf"/>
</dbReference>
<dbReference type="Pfam" id="PF09270">
    <property type="entry name" value="BTD"/>
    <property type="match status" value="1"/>
</dbReference>
<dbReference type="Pfam" id="PF20144">
    <property type="entry name" value="TIG_SUH"/>
    <property type="match status" value="1"/>
</dbReference>
<keyword evidence="5" id="KW-0804">Transcription</keyword>
<feature type="domain" description="RBP-J/Cbf11/Cbf12 DNA binding" evidence="8">
    <location>
        <begin position="296"/>
        <end position="486"/>
    </location>
</feature>
<evidence type="ECO:0000256" key="5">
    <source>
        <dbReference type="ARBA" id="ARBA00023163"/>
    </source>
</evidence>
<dbReference type="AlphaFoldDB" id="A0A8H7ETL3"/>
<dbReference type="PANTHER" id="PTHR10665">
    <property type="entry name" value="RECOMBINING BINDING PROTEIN SUPPRESSOR OF HAIRLESS"/>
    <property type="match status" value="1"/>
</dbReference>
<proteinExistence type="inferred from homology"/>
<dbReference type="EMBL" id="JABAYA010000074">
    <property type="protein sequence ID" value="KAF7726651.1"/>
    <property type="molecule type" value="Genomic_DNA"/>
</dbReference>
<feature type="compositionally biased region" description="Polar residues" evidence="7">
    <location>
        <begin position="386"/>
        <end position="397"/>
    </location>
</feature>
<keyword evidence="11" id="KW-1185">Reference proteome</keyword>
<dbReference type="SMART" id="SM01267">
    <property type="entry name" value="LAG1_DNAbind"/>
    <property type="match status" value="1"/>
</dbReference>
<dbReference type="SUPFAM" id="SSF81296">
    <property type="entry name" value="E set domains"/>
    <property type="match status" value="1"/>
</dbReference>
<reference evidence="10" key="1">
    <citation type="submission" date="2020-01" db="EMBL/GenBank/DDBJ databases">
        <title>Genome Sequencing of Three Apophysomyces-Like Fungal Strains Confirms a Novel Fungal Genus in the Mucoromycota with divergent Burkholderia-like Endosymbiotic Bacteria.</title>
        <authorList>
            <person name="Stajich J.E."/>
            <person name="Macias A.M."/>
            <person name="Carter-House D."/>
            <person name="Lovett B."/>
            <person name="Kasson L.R."/>
            <person name="Berry K."/>
            <person name="Grigoriev I."/>
            <person name="Chang Y."/>
            <person name="Spatafora J."/>
            <person name="Kasson M.T."/>
        </authorList>
    </citation>
    <scope>NUCLEOTIDE SEQUENCE</scope>
    <source>
        <strain evidence="10">NRRL A-21654</strain>
    </source>
</reference>
<keyword evidence="3" id="KW-0805">Transcription regulation</keyword>
<keyword evidence="6" id="KW-0539">Nucleus</keyword>
<evidence type="ECO:0000256" key="1">
    <source>
        <dbReference type="ARBA" id="ARBA00004123"/>
    </source>
</evidence>
<name>A0A8H7ETL3_9FUNG</name>
<gene>
    <name evidence="10" type="ORF">EC973_008524</name>
</gene>
<dbReference type="Proteomes" id="UP000605846">
    <property type="component" value="Unassembled WGS sequence"/>
</dbReference>
<dbReference type="InterPro" id="IPR015351">
    <property type="entry name" value="RBP-J/Cbf11/Cbf12_DNA-bd"/>
</dbReference>
<dbReference type="OrthoDB" id="5600360at2759"/>
<dbReference type="InterPro" id="IPR036358">
    <property type="entry name" value="BTD_sf"/>
</dbReference>
<evidence type="ECO:0000256" key="3">
    <source>
        <dbReference type="ARBA" id="ARBA00023015"/>
    </source>
</evidence>
<comment type="caution">
    <text evidence="10">The sequence shown here is derived from an EMBL/GenBank/DDBJ whole genome shotgun (WGS) entry which is preliminary data.</text>
</comment>
<dbReference type="InterPro" id="IPR038007">
    <property type="entry name" value="RBP-Jkappa_IPT"/>
</dbReference>
<comment type="similarity">
    <text evidence="2">Belongs to the Su(H) family.</text>
</comment>
<comment type="subcellular location">
    <subcellularLocation>
        <location evidence="1">Nucleus</location>
    </subcellularLocation>
</comment>
<dbReference type="SUPFAM" id="SSF110217">
    <property type="entry name" value="DNA-binding protein LAG-1 (CSL)"/>
    <property type="match status" value="1"/>
</dbReference>
<dbReference type="SUPFAM" id="SSF49417">
    <property type="entry name" value="p53-like transcription factors"/>
    <property type="match status" value="1"/>
</dbReference>
<protein>
    <recommendedName>
        <fullName evidence="12">LAG1-DNAbind-domain-containing protein</fullName>
    </recommendedName>
</protein>
<dbReference type="InterPro" id="IPR008967">
    <property type="entry name" value="p53-like_TF_DNA-bd_sf"/>
</dbReference>
<evidence type="ECO:0000256" key="2">
    <source>
        <dbReference type="ARBA" id="ARBA00009704"/>
    </source>
</evidence>
<dbReference type="GO" id="GO:0001228">
    <property type="term" value="F:DNA-binding transcription activator activity, RNA polymerase II-specific"/>
    <property type="evidence" value="ECO:0007669"/>
    <property type="project" value="InterPro"/>
</dbReference>
<evidence type="ECO:0008006" key="12">
    <source>
        <dbReference type="Google" id="ProtNLM"/>
    </source>
</evidence>
<keyword evidence="4" id="KW-0238">DNA-binding</keyword>
<dbReference type="Gene3D" id="2.60.40.10">
    <property type="entry name" value="Immunoglobulins"/>
    <property type="match status" value="1"/>
</dbReference>
<dbReference type="Gene3D" id="2.60.40.1450">
    <property type="entry name" value="LAG1, DNA binding domain"/>
    <property type="match status" value="1"/>
</dbReference>
<dbReference type="InterPro" id="IPR013783">
    <property type="entry name" value="Ig-like_fold"/>
</dbReference>
<evidence type="ECO:0000259" key="8">
    <source>
        <dbReference type="SMART" id="SM01267"/>
    </source>
</evidence>
<evidence type="ECO:0000256" key="7">
    <source>
        <dbReference type="SAM" id="MobiDB-lite"/>
    </source>
</evidence>
<evidence type="ECO:0000256" key="4">
    <source>
        <dbReference type="ARBA" id="ARBA00023125"/>
    </source>
</evidence>
<dbReference type="InterPro" id="IPR014756">
    <property type="entry name" value="Ig_E-set"/>
</dbReference>
<dbReference type="SMART" id="SM01268">
    <property type="entry name" value="BTD"/>
    <property type="match status" value="1"/>
</dbReference>
<dbReference type="InterPro" id="IPR040159">
    <property type="entry name" value="CLS_fam"/>
</dbReference>
<feature type="compositionally biased region" description="Basic and acidic residues" evidence="7">
    <location>
        <begin position="405"/>
        <end position="415"/>
    </location>
</feature>
<evidence type="ECO:0000313" key="10">
    <source>
        <dbReference type="EMBL" id="KAF7726651.1"/>
    </source>
</evidence>
<evidence type="ECO:0000313" key="11">
    <source>
        <dbReference type="Proteomes" id="UP000605846"/>
    </source>
</evidence>
<organism evidence="10 11">
    <name type="scientific">Apophysomyces ossiformis</name>
    <dbReference type="NCBI Taxonomy" id="679940"/>
    <lineage>
        <taxon>Eukaryota</taxon>
        <taxon>Fungi</taxon>
        <taxon>Fungi incertae sedis</taxon>
        <taxon>Mucoromycota</taxon>
        <taxon>Mucoromycotina</taxon>
        <taxon>Mucoromycetes</taxon>
        <taxon>Mucorales</taxon>
        <taxon>Mucorineae</taxon>
        <taxon>Mucoraceae</taxon>
        <taxon>Apophysomyces</taxon>
    </lineage>
</organism>
<dbReference type="InterPro" id="IPR015350">
    <property type="entry name" value="Beta-trefoil_DNA-bd_dom"/>
</dbReference>
<evidence type="ECO:0000256" key="6">
    <source>
        <dbReference type="ARBA" id="ARBA00023242"/>
    </source>
</evidence>
<feature type="domain" description="Beta-trefoil DNA-binding" evidence="9">
    <location>
        <begin position="489"/>
        <end position="722"/>
    </location>
</feature>